<dbReference type="AlphaFoldDB" id="A0A5C3F0V6"/>
<gene>
    <name evidence="2" type="ORF">PSFLO_03535</name>
</gene>
<reference evidence="2 3" key="1">
    <citation type="submission" date="2018-03" db="EMBL/GenBank/DDBJ databases">
        <authorList>
            <person name="Guldener U."/>
        </authorList>
    </citation>
    <scope>NUCLEOTIDE SEQUENCE [LARGE SCALE GENOMIC DNA]</scope>
    <source>
        <strain evidence="2 3">DAOM196992</strain>
    </source>
</reference>
<evidence type="ECO:0000313" key="2">
    <source>
        <dbReference type="EMBL" id="SPO38058.1"/>
    </source>
</evidence>
<evidence type="ECO:0000256" key="1">
    <source>
        <dbReference type="SAM" id="MobiDB-lite"/>
    </source>
</evidence>
<proteinExistence type="predicted"/>
<protein>
    <submittedName>
        <fullName evidence="2">Uncharacterized protein</fullName>
    </submittedName>
</protein>
<dbReference type="EMBL" id="OOIP01000009">
    <property type="protein sequence ID" value="SPO38058.1"/>
    <property type="molecule type" value="Genomic_DNA"/>
</dbReference>
<dbReference type="Proteomes" id="UP000323386">
    <property type="component" value="Unassembled WGS sequence"/>
</dbReference>
<evidence type="ECO:0000313" key="3">
    <source>
        <dbReference type="Proteomes" id="UP000323386"/>
    </source>
</evidence>
<organism evidence="2 3">
    <name type="scientific">Pseudozyma flocculosa</name>
    <dbReference type="NCBI Taxonomy" id="84751"/>
    <lineage>
        <taxon>Eukaryota</taxon>
        <taxon>Fungi</taxon>
        <taxon>Dikarya</taxon>
        <taxon>Basidiomycota</taxon>
        <taxon>Ustilaginomycotina</taxon>
        <taxon>Ustilaginomycetes</taxon>
        <taxon>Ustilaginales</taxon>
        <taxon>Ustilaginaceae</taxon>
        <taxon>Pseudozyma</taxon>
    </lineage>
</organism>
<sequence>MRPGRGVHFEDKRLPGANGSGREGDHHYAQEIQRQADQLEDEDRCQAGGGARQGRRGQPAKTRPQDTAPFSVSFFARPAWLVDRGPGQQALFGYVGACHLTITITFPGLVSIDVLAPRASQRYRLDHVASAPATVNAGAIWCQDRCSSTGARGATHWTARPTTMLEQALPGSSRGTVLEPIPDEQEHRRHVGRSVRAVDVARSIDAVAPPSRDTRAPPGLRQPMGRSELSIDGQSRAAAR</sequence>
<keyword evidence="3" id="KW-1185">Reference proteome</keyword>
<feature type="region of interest" description="Disordered" evidence="1">
    <location>
        <begin position="170"/>
        <end position="240"/>
    </location>
</feature>
<name>A0A5C3F0V6_9BASI</name>
<accession>A0A5C3F0V6</accession>
<feature type="region of interest" description="Disordered" evidence="1">
    <location>
        <begin position="1"/>
        <end position="68"/>
    </location>
</feature>